<reference evidence="2" key="2">
    <citation type="submission" date="2011-03" db="EMBL/GenBank/DDBJ databases">
        <title>Comparative genomics and transcriptomics of Neospora caninum and Toxoplasma gondii.</title>
        <authorList>
            <person name="Reid A.J."/>
            <person name="Sohal A."/>
            <person name="Harris D."/>
            <person name="Quail M."/>
            <person name="Sanders M."/>
            <person name="Berriman M."/>
            <person name="Wastling J.M."/>
            <person name="Pain A."/>
        </authorList>
    </citation>
    <scope>NUCLEOTIDE SEQUENCE</scope>
    <source>
        <strain evidence="2">Liverpool</strain>
    </source>
</reference>
<dbReference type="VEuPathDB" id="ToxoDB:NCLIV_011020"/>
<dbReference type="EMBL" id="LN714478">
    <property type="protein sequence ID" value="CEL65246.1"/>
    <property type="molecule type" value="Genomic_DNA"/>
</dbReference>
<evidence type="ECO:0000256" key="1">
    <source>
        <dbReference type="SAM" id="MobiDB-lite"/>
    </source>
</evidence>
<accession>F0VAE5</accession>
<dbReference type="AlphaFoldDB" id="F0VAE5"/>
<proteinExistence type="predicted"/>
<sequence length="555" mass="62474">MPPLSPEFKVGDRIQELSQSNNISPGIWVVNAVHGNEVTCGKGAETKKLHIDSLIKTEEPAVATIADLCLTDGWRDIEKNDPALFTTIMATIRARGWDQAYKESMKLRSWKLLLRRLETADATGLLALADAARIVLGSQLLDLKPTQKSNKDPSVQDPSLSTSEVLKRTHPTGYVTKCNNMCLTRAMTWDTGIGSPKPKQRDRVTGDAFFLRVSVEESRKIKFKDIVDAIGGQTFTEKEFDRAASWMQKKAKDYVKRLMPGYDYNGIKPSKKSLDVYKTLHGIAKLIPVLWLLGITDSMQGDISSKAKLFFVFLLYSRGKRLDEYFMEKIRKACENVTMTPRYGFTLLEGNPKKNLKMKDRMKTVAAVIKYAFSETGDLQQLENATDAFVQECKRDGNKKFNDPASQPLVIEHQCMVLQQSAISFLAKLFGSRLKKPPPEDEVQKAFHFLEGIHEVHPGDDGNRMLQEYQKPKDSRKPWNKTNFPTVNCTWKHDKRSQQKMLVVATGYKAAKDDYEPHTRNQTPTCGGGDSGMMGQPDAFDEPRVSYSEGAVAED</sequence>
<feature type="region of interest" description="Disordered" evidence="1">
    <location>
        <begin position="513"/>
        <end position="555"/>
    </location>
</feature>
<dbReference type="GeneID" id="13441663"/>
<organism evidence="2 4">
    <name type="scientific">Neospora caninum (strain Liverpool)</name>
    <dbReference type="NCBI Taxonomy" id="572307"/>
    <lineage>
        <taxon>Eukaryota</taxon>
        <taxon>Sar</taxon>
        <taxon>Alveolata</taxon>
        <taxon>Apicomplexa</taxon>
        <taxon>Conoidasida</taxon>
        <taxon>Coccidia</taxon>
        <taxon>Eucoccidiorida</taxon>
        <taxon>Eimeriorina</taxon>
        <taxon>Sarcocystidae</taxon>
        <taxon>Neospora</taxon>
    </lineage>
</organism>
<protein>
    <submittedName>
        <fullName evidence="2">Uncharacterized protein</fullName>
    </submittedName>
</protein>
<evidence type="ECO:0000313" key="4">
    <source>
        <dbReference type="Proteomes" id="UP000007494"/>
    </source>
</evidence>
<gene>
    <name evidence="3" type="ORF">BN1204_011020</name>
    <name evidence="2" type="ORF">NCLIV_011020</name>
</gene>
<evidence type="ECO:0000313" key="2">
    <source>
        <dbReference type="EMBL" id="CBZ50634.1"/>
    </source>
</evidence>
<dbReference type="OrthoDB" id="10573952at2759"/>
<name>F0VAE5_NEOCL</name>
<reference evidence="2" key="1">
    <citation type="submission" date="2011-02" db="EMBL/GenBank/DDBJ databases">
        <authorList>
            <person name="Aslett M."/>
        </authorList>
    </citation>
    <scope>NUCLEOTIDE SEQUENCE</scope>
    <source>
        <strain evidence="2">Liverpool</strain>
    </source>
</reference>
<keyword evidence="4" id="KW-1185">Reference proteome</keyword>
<dbReference type="RefSeq" id="XP_003880667.1">
    <property type="nucleotide sequence ID" value="XM_003880618.1"/>
</dbReference>
<dbReference type="eggNOG" id="ENOG502S4IP">
    <property type="taxonomic scope" value="Eukaryota"/>
</dbReference>
<evidence type="ECO:0000313" key="3">
    <source>
        <dbReference type="EMBL" id="CEL65246.1"/>
    </source>
</evidence>
<dbReference type="EMBL" id="FR823384">
    <property type="protein sequence ID" value="CBZ50634.1"/>
    <property type="molecule type" value="Genomic_DNA"/>
</dbReference>
<dbReference type="InParanoid" id="F0VAE5"/>
<dbReference type="Proteomes" id="UP000007494">
    <property type="component" value="Chromosome IV"/>
</dbReference>
<reference evidence="3" key="4">
    <citation type="journal article" date="2015" name="PLoS ONE">
        <title>Comprehensive Evaluation of Toxoplasma gondii VEG and Neospora caninum LIV Genomes with Tachyzoite Stage Transcriptome and Proteome Defines Novel Transcript Features.</title>
        <authorList>
            <person name="Ramaprasad A."/>
            <person name="Mourier T."/>
            <person name="Naeem R."/>
            <person name="Malas T.B."/>
            <person name="Moussa E."/>
            <person name="Panigrahi A."/>
            <person name="Vermont S.J."/>
            <person name="Otto T.D."/>
            <person name="Wastling J."/>
            <person name="Pain A."/>
        </authorList>
    </citation>
    <scope>NUCLEOTIDE SEQUENCE</scope>
    <source>
        <strain evidence="3">Liverpool</strain>
    </source>
</reference>
<reference evidence="4" key="3">
    <citation type="journal article" date="2012" name="PLoS Pathog.">
        <title>Comparative genomics of the apicomplexan parasites Toxoplasma gondii and Neospora caninum: Coccidia differing in host range and transmission strategy.</title>
        <authorList>
            <person name="Reid A.J."/>
            <person name="Vermont S.J."/>
            <person name="Cotton J.A."/>
            <person name="Harris D."/>
            <person name="Hill-Cawthorne G.A."/>
            <person name="Konen-Waisman S."/>
            <person name="Latham S.M."/>
            <person name="Mourier T."/>
            <person name="Norton R."/>
            <person name="Quail M.A."/>
            <person name="Sanders M."/>
            <person name="Shanmugam D."/>
            <person name="Sohal A."/>
            <person name="Wasmuth J.D."/>
            <person name="Brunk B."/>
            <person name="Grigg M.E."/>
            <person name="Howard J.C."/>
            <person name="Parkinson J."/>
            <person name="Roos D.S."/>
            <person name="Trees A.J."/>
            <person name="Berriman M."/>
            <person name="Pain A."/>
            <person name="Wastling J.M."/>
        </authorList>
    </citation>
    <scope>NUCLEOTIDE SEQUENCE [LARGE SCALE GENOMIC DNA]</scope>
    <source>
        <strain evidence="4">Liverpool</strain>
    </source>
</reference>